<evidence type="ECO:0000313" key="1">
    <source>
        <dbReference type="EMBL" id="JAE12648.1"/>
    </source>
</evidence>
<accession>A0A0A9FWC3</accession>
<reference evidence="1" key="1">
    <citation type="submission" date="2014-09" db="EMBL/GenBank/DDBJ databases">
        <authorList>
            <person name="Magalhaes I.L.F."/>
            <person name="Oliveira U."/>
            <person name="Santos F.R."/>
            <person name="Vidigal T.H.D.A."/>
            <person name="Brescovit A.D."/>
            <person name="Santos A.J."/>
        </authorList>
    </citation>
    <scope>NUCLEOTIDE SEQUENCE</scope>
    <source>
        <tissue evidence="1">Shoot tissue taken approximately 20 cm above the soil surface</tissue>
    </source>
</reference>
<name>A0A0A9FWC3_ARUDO</name>
<dbReference type="EMBL" id="GBRH01185248">
    <property type="protein sequence ID" value="JAE12648.1"/>
    <property type="molecule type" value="Transcribed_RNA"/>
</dbReference>
<protein>
    <submittedName>
        <fullName evidence="1">Uncharacterized protein</fullName>
    </submittedName>
</protein>
<dbReference type="AlphaFoldDB" id="A0A0A9FWC3"/>
<reference evidence="1" key="2">
    <citation type="journal article" date="2015" name="Data Brief">
        <title>Shoot transcriptome of the giant reed, Arundo donax.</title>
        <authorList>
            <person name="Barrero R.A."/>
            <person name="Guerrero F.D."/>
            <person name="Moolhuijzen P."/>
            <person name="Goolsby J.A."/>
            <person name="Tidwell J."/>
            <person name="Bellgard S.E."/>
            <person name="Bellgard M.I."/>
        </authorList>
    </citation>
    <scope>NUCLEOTIDE SEQUENCE</scope>
    <source>
        <tissue evidence="1">Shoot tissue taken approximately 20 cm above the soil surface</tissue>
    </source>
</reference>
<organism evidence="1">
    <name type="scientific">Arundo donax</name>
    <name type="common">Giant reed</name>
    <name type="synonym">Donax arundinaceus</name>
    <dbReference type="NCBI Taxonomy" id="35708"/>
    <lineage>
        <taxon>Eukaryota</taxon>
        <taxon>Viridiplantae</taxon>
        <taxon>Streptophyta</taxon>
        <taxon>Embryophyta</taxon>
        <taxon>Tracheophyta</taxon>
        <taxon>Spermatophyta</taxon>
        <taxon>Magnoliopsida</taxon>
        <taxon>Liliopsida</taxon>
        <taxon>Poales</taxon>
        <taxon>Poaceae</taxon>
        <taxon>PACMAD clade</taxon>
        <taxon>Arundinoideae</taxon>
        <taxon>Arundineae</taxon>
        <taxon>Arundo</taxon>
    </lineage>
</organism>
<sequence>MHYMSTKIHVLQFITHGIYSYSLRCIDMYCFRERRSRVPWDRSRGCS</sequence>
<proteinExistence type="predicted"/>